<comment type="caution">
    <text evidence="2">The sequence shown here is derived from an EMBL/GenBank/DDBJ whole genome shotgun (WGS) entry which is preliminary data.</text>
</comment>
<dbReference type="InterPro" id="IPR029044">
    <property type="entry name" value="Nucleotide-diphossugar_trans"/>
</dbReference>
<dbReference type="InterPro" id="IPR005908">
    <property type="entry name" value="G1P_thy_trans_l"/>
</dbReference>
<dbReference type="CDD" id="cd04189">
    <property type="entry name" value="G1P_TT_long"/>
    <property type="match status" value="1"/>
</dbReference>
<dbReference type="InterPro" id="IPR005835">
    <property type="entry name" value="NTP_transferase_dom"/>
</dbReference>
<keyword evidence="2" id="KW-0808">Transferase</keyword>
<gene>
    <name evidence="2" type="ORF">C7B46_07140</name>
</gene>
<proteinExistence type="predicted"/>
<dbReference type="Gene3D" id="3.90.550.10">
    <property type="entry name" value="Spore Coat Polysaccharide Biosynthesis Protein SpsA, Chain A"/>
    <property type="match status" value="1"/>
</dbReference>
<accession>A0A2T2XHQ0</accession>
<reference evidence="2 3" key="1">
    <citation type="journal article" date="2014" name="BMC Genomics">
        <title>Comparison of environmental and isolate Sulfobacillus genomes reveals diverse carbon, sulfur, nitrogen, and hydrogen metabolisms.</title>
        <authorList>
            <person name="Justice N.B."/>
            <person name="Norman A."/>
            <person name="Brown C.T."/>
            <person name="Singh A."/>
            <person name="Thomas B.C."/>
            <person name="Banfield J.F."/>
        </authorList>
    </citation>
    <scope>NUCLEOTIDE SEQUENCE [LARGE SCALE GENOMIC DNA]</scope>
    <source>
        <strain evidence="2">AMDSBA4</strain>
    </source>
</reference>
<feature type="domain" description="Nucleotidyl transferase" evidence="1">
    <location>
        <begin position="5"/>
        <end position="237"/>
    </location>
</feature>
<evidence type="ECO:0000259" key="1">
    <source>
        <dbReference type="Pfam" id="PF00483"/>
    </source>
</evidence>
<dbReference type="PANTHER" id="PTHR42883:SF2">
    <property type="entry name" value="THYMIDYLYLTRANSFERASE"/>
    <property type="match status" value="1"/>
</dbReference>
<dbReference type="Gene3D" id="2.160.10.10">
    <property type="entry name" value="Hexapeptide repeat proteins"/>
    <property type="match status" value="1"/>
</dbReference>
<evidence type="ECO:0000313" key="2">
    <source>
        <dbReference type="EMBL" id="PSR34031.1"/>
    </source>
</evidence>
<dbReference type="PANTHER" id="PTHR42883">
    <property type="entry name" value="GLUCOSE-1-PHOSPHATE THYMIDYLTRANSFERASE"/>
    <property type="match status" value="1"/>
</dbReference>
<dbReference type="GO" id="GO:0016740">
    <property type="term" value="F:transferase activity"/>
    <property type="evidence" value="ECO:0007669"/>
    <property type="project" value="UniProtKB-KW"/>
</dbReference>
<dbReference type="Proteomes" id="UP000242972">
    <property type="component" value="Unassembled WGS sequence"/>
</dbReference>
<protein>
    <submittedName>
        <fullName evidence="2">Glucose-1-phosphate thymidylyltransferase</fullName>
    </submittedName>
</protein>
<dbReference type="Pfam" id="PF00483">
    <property type="entry name" value="NTP_transferase"/>
    <property type="match status" value="1"/>
</dbReference>
<organism evidence="2 3">
    <name type="scientific">Sulfobacillus benefaciens</name>
    <dbReference type="NCBI Taxonomy" id="453960"/>
    <lineage>
        <taxon>Bacteria</taxon>
        <taxon>Bacillati</taxon>
        <taxon>Bacillota</taxon>
        <taxon>Clostridia</taxon>
        <taxon>Eubacteriales</taxon>
        <taxon>Clostridiales Family XVII. Incertae Sedis</taxon>
        <taxon>Sulfobacillus</taxon>
    </lineage>
</organism>
<sequence length="356" mass="38835">MNTLKGLLLAGGTGSRLRPLTYTGAKQLIPVANRPILFYAIDAMVAAGITEIGVIIGETGREVRDALGDGSQFGCRFVFIPQEAPLGLAHAVKVAHNFLSDSPFLMFLGDNLLRGGLSRLTQRFRDGHYAASILLTEVDNPSQFGVAVVESGRVVRLIEKPANPPSRLALVGAYCFAPQIHEAIERLTPSWRGEYEITDAIQNLIDDDLPVDATLVEGWWKDTGRPEDVLEANRLVLEDLQTQIRGIVDNESRIEGRVAIEETTQIRRSTIRGPVSIAAHAIVEDSYIGPYTSIGPGVRILHTEIENSVVLSDSQIVGVRDRIDQSLIGRGVTVQGIRSRPRAVHLILGDQSQIDL</sequence>
<evidence type="ECO:0000313" key="3">
    <source>
        <dbReference type="Proteomes" id="UP000242972"/>
    </source>
</evidence>
<dbReference type="NCBIfam" id="TIGR01208">
    <property type="entry name" value="rmlA_long"/>
    <property type="match status" value="1"/>
</dbReference>
<dbReference type="EMBL" id="PXYW01000013">
    <property type="protein sequence ID" value="PSR34031.1"/>
    <property type="molecule type" value="Genomic_DNA"/>
</dbReference>
<dbReference type="SUPFAM" id="SSF53448">
    <property type="entry name" value="Nucleotide-diphospho-sugar transferases"/>
    <property type="match status" value="1"/>
</dbReference>
<dbReference type="AlphaFoldDB" id="A0A2T2XHQ0"/>
<name>A0A2T2XHQ0_9FIRM</name>